<proteinExistence type="predicted"/>
<accession>A0AA36JKE5</accession>
<evidence type="ECO:0000313" key="4">
    <source>
        <dbReference type="Proteomes" id="UP001178507"/>
    </source>
</evidence>
<feature type="coiled-coil region" evidence="1">
    <location>
        <begin position="556"/>
        <end position="619"/>
    </location>
</feature>
<reference evidence="3" key="1">
    <citation type="submission" date="2023-08" db="EMBL/GenBank/DDBJ databases">
        <authorList>
            <person name="Chen Y."/>
            <person name="Shah S."/>
            <person name="Dougan E. K."/>
            <person name="Thang M."/>
            <person name="Chan C."/>
        </authorList>
    </citation>
    <scope>NUCLEOTIDE SEQUENCE</scope>
</reference>
<feature type="region of interest" description="Disordered" evidence="2">
    <location>
        <begin position="267"/>
        <end position="291"/>
    </location>
</feature>
<gene>
    <name evidence="3" type="ORF">EVOR1521_LOCUS28528</name>
</gene>
<feature type="region of interest" description="Disordered" evidence="2">
    <location>
        <begin position="1"/>
        <end position="41"/>
    </location>
</feature>
<dbReference type="EMBL" id="CAUJNA010003638">
    <property type="protein sequence ID" value="CAJ1406618.1"/>
    <property type="molecule type" value="Genomic_DNA"/>
</dbReference>
<feature type="compositionally biased region" description="Basic and acidic residues" evidence="2">
    <location>
        <begin position="1"/>
        <end position="11"/>
    </location>
</feature>
<feature type="coiled-coil region" evidence="1">
    <location>
        <begin position="860"/>
        <end position="940"/>
    </location>
</feature>
<feature type="coiled-coil region" evidence="1">
    <location>
        <begin position="714"/>
        <end position="831"/>
    </location>
</feature>
<sequence>MDRLDGAEQRGCRASSWRQQLDARAGGGETRRAKATEEESEELEALQEAKRLRESLHSACKSLQCLPNDERWAQGLADLGGQILLQLSSIGELSASIQAEEAALEADRAPRSLEELQEEDAAAEAEVYQARYASAMVRLHQEAYQQSTLQQEVAELRSHLRSEDVVNEHLTTTCRHLSEALADSRSREQEMTAEVHAAVTAEVSRQPSASSVLQALLPDSDKEATKGSASQLLAATLRALAAAQRRAAAHEAAAAAWRRLAATSPALKCAPRTTSRKGRAEGPSSEPGSKPVTLALSGRLEAYVSQLGAQLREGHAVRQRAALSVPGPSNAQEGRKATERQLEVWRKELFKTCAAWLPERHSDQLATARELALEVEVEELAGRYQASQDRLALLSQPSHARFAPSCQRSRQQVSALESQLSHTQRELQAVLARVAELEAELERAEAAKASEAQRSQKDAQQICPALVSLADQLQQMSDARKRSQSGSLVLEDLAKTKRWCEQVQADLQQANLSELNTSDLDGSVLGMSHDSTGSSSAVLHRVEALLGVQHELYQGYRNVTREIHELQLKKQAQEHRLSELRRSQERQQLQLQQREAQEEQLLQKQLDARRKQLEECQKADRWRGEAEEVAAGEATLRAAATRDQRLTEAATAEMAELAQAPMLPALQTAPPGSEVRRALAELRFQLGTVQGQLQSGAVRGARLAAELAAAQHRGAELRRRGAAEEAEVEELKQEVHALSLASSAACERRDAETRLEESEEEMEQVRGQFQHTSKACQELAEGLRAARGQAREEQRVAEELENRSNFLESALHRAEARLHTQDRRFKQEREEWHRKLRALQQSEANMIRDSASELHEASALKQKEAEAETLAGERAELEAEARRLSSELELAKRQGAMQAKEAEAAARAAQRDEEVLLKEISSARGRITAMAKEIDRLREAKPPSGGMQLSASSQDLRAQRSEQAKTKQVQRLLAQEEKQEAGLKEKISASKTSAVDLRERVKEAEQRLRTSREDVERKKALVAALQKRCQEDAQQSSEEMHLEEESARALQQTRRDLARKEAAIKHLQSEAEEAKAEPESESGVSTAGAKLKAEMSEKDQALHHAEAKLQLVKVRLAEQMSSAKRLSMSSGSFPLRSNLRRSQQSWTETSLHSASLDASRNSDVLALEQELSGILEAGSLSSWEESAVRESLEILNLQPKARIRAKEKRKKVKKSEKLRKEREAAQAAKAAKAEAKAKEKEAKAARAPPGQAKRGRPRKAPLAPQGVAESEPGDSQEQASQQIEDPALSAPRRPTLLEVPSTPIDQLPPLEGLAPEEVQRLSRQEPSVEPGASCGPPPSCVTAFASLMRYVTEDLPAETSARRNAVAKVARHLGTHLPLQDVNQLLRQVQLQMMEKSGLSASRLAPAKAAQVEAMPAEGPELGLLPGVEPETESLKAVCKFIERHPLSGSRDSMKDFRTFVAELVSVESPEWQAAWQLGLGKLPDQERDRANLMLVTTMLAFSTDPDADRRERLSKALADFVRSHKVKLRTLEEAVVDAVDQVQGCFRYLSELEQVISSLLAYLYPAASNAGYGWRRPGWSFADWMRMVEKLLGRLEETAAVELLERTLYLLEASWLWKLSKMSTEIHC</sequence>
<dbReference type="Proteomes" id="UP001178507">
    <property type="component" value="Unassembled WGS sequence"/>
</dbReference>
<protein>
    <submittedName>
        <fullName evidence="3">Uncharacterized protein</fullName>
    </submittedName>
</protein>
<feature type="coiled-coil region" evidence="1">
    <location>
        <begin position="406"/>
        <end position="454"/>
    </location>
</feature>
<name>A0AA36JKE5_9DINO</name>
<feature type="compositionally biased region" description="Polar residues" evidence="2">
    <location>
        <begin position="1273"/>
        <end position="1283"/>
    </location>
</feature>
<feature type="region of interest" description="Disordered" evidence="2">
    <location>
        <begin position="1203"/>
        <end position="1310"/>
    </location>
</feature>
<evidence type="ECO:0000313" key="3">
    <source>
        <dbReference type="EMBL" id="CAJ1406618.1"/>
    </source>
</evidence>
<keyword evidence="4" id="KW-1185">Reference proteome</keyword>
<evidence type="ECO:0000256" key="1">
    <source>
        <dbReference type="SAM" id="Coils"/>
    </source>
</evidence>
<evidence type="ECO:0000256" key="2">
    <source>
        <dbReference type="SAM" id="MobiDB-lite"/>
    </source>
</evidence>
<feature type="compositionally biased region" description="Basic and acidic residues" evidence="2">
    <location>
        <begin position="1231"/>
        <end position="1244"/>
    </location>
</feature>
<feature type="compositionally biased region" description="Basic residues" evidence="2">
    <location>
        <begin position="1203"/>
        <end position="1217"/>
    </location>
</feature>
<feature type="compositionally biased region" description="Basic and acidic residues" evidence="2">
    <location>
        <begin position="1038"/>
        <end position="1078"/>
    </location>
</feature>
<organism evidence="3 4">
    <name type="scientific">Effrenium voratum</name>
    <dbReference type="NCBI Taxonomy" id="2562239"/>
    <lineage>
        <taxon>Eukaryota</taxon>
        <taxon>Sar</taxon>
        <taxon>Alveolata</taxon>
        <taxon>Dinophyceae</taxon>
        <taxon>Suessiales</taxon>
        <taxon>Symbiodiniaceae</taxon>
        <taxon>Effrenium</taxon>
    </lineage>
</organism>
<keyword evidence="1" id="KW-0175">Coiled coil</keyword>
<feature type="region of interest" description="Disordered" evidence="2">
    <location>
        <begin position="1032"/>
        <end position="1095"/>
    </location>
</feature>
<comment type="caution">
    <text evidence="3">The sequence shown here is derived from an EMBL/GenBank/DDBJ whole genome shotgun (WGS) entry which is preliminary data.</text>
</comment>